<dbReference type="Pfam" id="PF03186">
    <property type="entry name" value="CobD_Cbib"/>
    <property type="match status" value="1"/>
</dbReference>
<feature type="transmembrane region" description="Helical" evidence="9">
    <location>
        <begin position="294"/>
        <end position="316"/>
    </location>
</feature>
<evidence type="ECO:0000256" key="4">
    <source>
        <dbReference type="ARBA" id="ARBA00022475"/>
    </source>
</evidence>
<evidence type="ECO:0000256" key="2">
    <source>
        <dbReference type="ARBA" id="ARBA00004953"/>
    </source>
</evidence>
<accession>A0A4R9GGY5</accession>
<evidence type="ECO:0000256" key="1">
    <source>
        <dbReference type="ARBA" id="ARBA00004651"/>
    </source>
</evidence>
<dbReference type="Proteomes" id="UP000298458">
    <property type="component" value="Unassembled WGS sequence"/>
</dbReference>
<comment type="subcellular location">
    <subcellularLocation>
        <location evidence="1 9">Cell membrane</location>
        <topology evidence="1 9">Multi-pass membrane protein</topology>
    </subcellularLocation>
</comment>
<keyword evidence="8 9" id="KW-0472">Membrane</keyword>
<dbReference type="OrthoDB" id="9811967at2"/>
<keyword evidence="4 9" id="KW-1003">Cell membrane</keyword>
<comment type="caution">
    <text evidence="9">Lacks conserved residue(s) required for the propagation of feature annotation.</text>
</comment>
<feature type="transmembrane region" description="Helical" evidence="9">
    <location>
        <begin position="44"/>
        <end position="68"/>
    </location>
</feature>
<reference evidence="10" key="1">
    <citation type="journal article" date="2019" name="PLoS Negl. Trop. Dis.">
        <title>Revisiting the worldwide diversity of Leptospira species in the environment.</title>
        <authorList>
            <person name="Vincent A.T."/>
            <person name="Schiettekatte O."/>
            <person name="Bourhy P."/>
            <person name="Veyrier F.J."/>
            <person name="Picardeau M."/>
        </authorList>
    </citation>
    <scope>NUCLEOTIDE SEQUENCE [LARGE SCALE GENOMIC DNA]</scope>
    <source>
        <strain evidence="10">SSW15</strain>
    </source>
</reference>
<keyword evidence="6 9" id="KW-0812">Transmembrane</keyword>
<organism evidence="10 11">
    <name type="scientific">Leptospira fletcheri</name>
    <dbReference type="NCBI Taxonomy" id="2484981"/>
    <lineage>
        <taxon>Bacteria</taxon>
        <taxon>Pseudomonadati</taxon>
        <taxon>Spirochaetota</taxon>
        <taxon>Spirochaetia</taxon>
        <taxon>Leptospirales</taxon>
        <taxon>Leptospiraceae</taxon>
        <taxon>Leptospira</taxon>
    </lineage>
</organism>
<keyword evidence="7 9" id="KW-1133">Transmembrane helix</keyword>
<keyword evidence="5 9" id="KW-0169">Cobalamin biosynthesis</keyword>
<evidence type="ECO:0000256" key="6">
    <source>
        <dbReference type="ARBA" id="ARBA00022692"/>
    </source>
</evidence>
<evidence type="ECO:0000313" key="11">
    <source>
        <dbReference type="Proteomes" id="UP000298458"/>
    </source>
</evidence>
<dbReference type="EMBL" id="RQET01000004">
    <property type="protein sequence ID" value="TGK11992.1"/>
    <property type="molecule type" value="Genomic_DNA"/>
</dbReference>
<comment type="pathway">
    <text evidence="2 9">Cofactor biosynthesis; adenosylcobalamin biosynthesis.</text>
</comment>
<evidence type="ECO:0000313" key="10">
    <source>
        <dbReference type="EMBL" id="TGK11992.1"/>
    </source>
</evidence>
<evidence type="ECO:0000256" key="3">
    <source>
        <dbReference type="ARBA" id="ARBA00006263"/>
    </source>
</evidence>
<proteinExistence type="inferred from homology"/>
<evidence type="ECO:0000256" key="7">
    <source>
        <dbReference type="ARBA" id="ARBA00022989"/>
    </source>
</evidence>
<comment type="caution">
    <text evidence="10">The sequence shown here is derived from an EMBL/GenBank/DDBJ whole genome shotgun (WGS) entry which is preliminary data.</text>
</comment>
<dbReference type="PANTHER" id="PTHR34308:SF1">
    <property type="entry name" value="COBALAMIN BIOSYNTHESIS PROTEIN CBIB"/>
    <property type="match status" value="1"/>
</dbReference>
<dbReference type="AlphaFoldDB" id="A0A4R9GGY5"/>
<sequence length="317" mass="35205">MNPQLAVFSALILDLALGDPGWMPHPVRWIGKTARFLEEKTRRIFLSPFLAGSATSLCIYLISFFLPWTIIVATRHVSSFLEFIFSIFIIYTAVALRDLLDHSQAVHLALEEKNLEKAREKVGRIVGRDTQNLSESEIVRACVESVAESLVDGITAPLFYAIFGGPAWAMLYRSVNTLDSLFGYRNEKYARFGTLPARMDDIANFLPARLTAPLVSLSATLLRLHPILSLRVLYRDGKKHPSPNSGLCEAAMAGALGIRLGGTNYYQGIASEKPFLGYDTETLSPIHILLANRIVLLTSLISLALFSSIRITLYLFL</sequence>
<dbReference type="GO" id="GO:0009236">
    <property type="term" value="P:cobalamin biosynthetic process"/>
    <property type="evidence" value="ECO:0007669"/>
    <property type="project" value="UniProtKB-UniRule"/>
</dbReference>
<dbReference type="RefSeq" id="WP_135767395.1">
    <property type="nucleotide sequence ID" value="NZ_RQET01000004.1"/>
</dbReference>
<dbReference type="GO" id="GO:0015420">
    <property type="term" value="F:ABC-type vitamin B12 transporter activity"/>
    <property type="evidence" value="ECO:0007669"/>
    <property type="project" value="UniProtKB-UniRule"/>
</dbReference>
<dbReference type="GO" id="GO:0048472">
    <property type="term" value="F:threonine-phosphate decarboxylase activity"/>
    <property type="evidence" value="ECO:0007669"/>
    <property type="project" value="InterPro"/>
</dbReference>
<dbReference type="UniPathway" id="UPA00148"/>
<protein>
    <recommendedName>
        <fullName evidence="9">Cobalamin biosynthesis protein CobD</fullName>
    </recommendedName>
</protein>
<keyword evidence="11" id="KW-1185">Reference proteome</keyword>
<dbReference type="InterPro" id="IPR004485">
    <property type="entry name" value="Cobalamin_biosynth_CobD/CbiB"/>
</dbReference>
<evidence type="ECO:0000256" key="9">
    <source>
        <dbReference type="HAMAP-Rule" id="MF_00024"/>
    </source>
</evidence>
<feature type="transmembrane region" description="Helical" evidence="9">
    <location>
        <begin position="80"/>
        <end position="100"/>
    </location>
</feature>
<dbReference type="NCBIfam" id="TIGR00380">
    <property type="entry name" value="cobal_cbiB"/>
    <property type="match status" value="1"/>
</dbReference>
<feature type="transmembrane region" description="Helical" evidence="9">
    <location>
        <begin position="154"/>
        <end position="172"/>
    </location>
</feature>
<gene>
    <name evidence="9 10" type="primary">cobD</name>
    <name evidence="10" type="ORF">EHO60_06875</name>
</gene>
<comment type="function">
    <text evidence="9">Converts cobyric acid to cobinamide by the addition of aminopropanol on the F carboxylic group.</text>
</comment>
<dbReference type="GO" id="GO:0005886">
    <property type="term" value="C:plasma membrane"/>
    <property type="evidence" value="ECO:0007669"/>
    <property type="project" value="UniProtKB-SubCell"/>
</dbReference>
<name>A0A4R9GGY5_9LEPT</name>
<comment type="similarity">
    <text evidence="3 9">Belongs to the CobD/CbiB family.</text>
</comment>
<evidence type="ECO:0000256" key="8">
    <source>
        <dbReference type="ARBA" id="ARBA00023136"/>
    </source>
</evidence>
<dbReference type="PANTHER" id="PTHR34308">
    <property type="entry name" value="COBALAMIN BIOSYNTHESIS PROTEIN CBIB"/>
    <property type="match status" value="1"/>
</dbReference>
<evidence type="ECO:0000256" key="5">
    <source>
        <dbReference type="ARBA" id="ARBA00022573"/>
    </source>
</evidence>
<dbReference type="HAMAP" id="MF_00024">
    <property type="entry name" value="CobD_CbiB"/>
    <property type="match status" value="1"/>
</dbReference>